<dbReference type="AlphaFoldDB" id="A0A915CAV6"/>
<dbReference type="Gene3D" id="3.10.450.50">
    <property type="match status" value="1"/>
</dbReference>
<name>A0A915CAV6_PARUN</name>
<dbReference type="Pfam" id="PF14534">
    <property type="entry name" value="DUF4440"/>
    <property type="match status" value="1"/>
</dbReference>
<dbReference type="WBParaSite" id="PgR106_g028_t09">
    <property type="protein sequence ID" value="PgR106_g028_t09"/>
    <property type="gene ID" value="PgR106_g028"/>
</dbReference>
<evidence type="ECO:0000313" key="2">
    <source>
        <dbReference type="Proteomes" id="UP000887569"/>
    </source>
</evidence>
<evidence type="ECO:0000313" key="3">
    <source>
        <dbReference type="WBParaSite" id="PgR106_g028_t04"/>
    </source>
</evidence>
<keyword evidence="2" id="KW-1185">Reference proteome</keyword>
<proteinExistence type="predicted"/>
<dbReference type="WBParaSite" id="PgR106_g028_t04">
    <property type="protein sequence ID" value="PgR106_g028_t04"/>
    <property type="gene ID" value="PgR106_g028"/>
</dbReference>
<dbReference type="WBParaSite" id="PgR106_g028_t11">
    <property type="protein sequence ID" value="PgR106_g028_t11"/>
    <property type="gene ID" value="PgR106_g028"/>
</dbReference>
<organism evidence="2 5">
    <name type="scientific">Parascaris univalens</name>
    <name type="common">Nematode worm</name>
    <dbReference type="NCBI Taxonomy" id="6257"/>
    <lineage>
        <taxon>Eukaryota</taxon>
        <taxon>Metazoa</taxon>
        <taxon>Ecdysozoa</taxon>
        <taxon>Nematoda</taxon>
        <taxon>Chromadorea</taxon>
        <taxon>Rhabditida</taxon>
        <taxon>Spirurina</taxon>
        <taxon>Ascaridomorpha</taxon>
        <taxon>Ascaridoidea</taxon>
        <taxon>Ascarididae</taxon>
        <taxon>Parascaris</taxon>
    </lineage>
</organism>
<reference evidence="3 4" key="1">
    <citation type="submission" date="2022-11" db="UniProtKB">
        <authorList>
            <consortium name="WormBaseParasite"/>
        </authorList>
    </citation>
    <scope>IDENTIFICATION</scope>
</reference>
<evidence type="ECO:0000313" key="4">
    <source>
        <dbReference type="WBParaSite" id="PgR106_g028_t08"/>
    </source>
</evidence>
<dbReference type="SUPFAM" id="SSF54427">
    <property type="entry name" value="NTF2-like"/>
    <property type="match status" value="1"/>
</dbReference>
<sequence length="120" mass="13723">MSVAEFQKLHNDLSAIYKDGKHEELLKHYTDDCCFLTPLQAPYGIKDAPEAFKNSKMQGYDKGELTVTVDDVKVSGDIAIDRGHYVLKLESEKKGSYLCVWKKEGSSWKIMSFCFNFLMQ</sequence>
<evidence type="ECO:0000259" key="1">
    <source>
        <dbReference type="Pfam" id="PF14534"/>
    </source>
</evidence>
<feature type="domain" description="DUF4440" evidence="1">
    <location>
        <begin position="8"/>
        <end position="110"/>
    </location>
</feature>
<dbReference type="WBParaSite" id="PgR106_g028_t08">
    <property type="protein sequence ID" value="PgR106_g028_t08"/>
    <property type="gene ID" value="PgR106_g028"/>
</dbReference>
<accession>A0A915CAV6</accession>
<protein>
    <submittedName>
        <fullName evidence="3 4">DUF4440 domain-containing protein</fullName>
    </submittedName>
</protein>
<evidence type="ECO:0000313" key="5">
    <source>
        <dbReference type="WBParaSite" id="PgR106_g028_t11"/>
    </source>
</evidence>
<dbReference type="Proteomes" id="UP000887569">
    <property type="component" value="Unplaced"/>
</dbReference>
<dbReference type="InterPro" id="IPR032710">
    <property type="entry name" value="NTF2-like_dom_sf"/>
</dbReference>
<dbReference type="InterPro" id="IPR027843">
    <property type="entry name" value="DUF4440"/>
</dbReference>